<organism evidence="2 3">
    <name type="scientific">Catenovulum adriaticum</name>
    <dbReference type="NCBI Taxonomy" id="2984846"/>
    <lineage>
        <taxon>Bacteria</taxon>
        <taxon>Pseudomonadati</taxon>
        <taxon>Pseudomonadota</taxon>
        <taxon>Gammaproteobacteria</taxon>
        <taxon>Alteromonadales</taxon>
        <taxon>Alteromonadaceae</taxon>
        <taxon>Catenovulum</taxon>
    </lineage>
</organism>
<dbReference type="RefSeq" id="WP_268076650.1">
    <property type="nucleotide sequence ID" value="NZ_CP109966.1"/>
</dbReference>
<feature type="chain" id="PRO_5045111342" description="Lipoprotein" evidence="1">
    <location>
        <begin position="24"/>
        <end position="163"/>
    </location>
</feature>
<feature type="signal peptide" evidence="1">
    <location>
        <begin position="1"/>
        <end position="23"/>
    </location>
</feature>
<keyword evidence="2" id="KW-0614">Plasmid</keyword>
<sequence length="163" mass="18803">MKIQLVFTFLLCLSGCTLLPMSAACLDAKIPKKSLEDDQAFHVFYTNTKTGVVTERTILCEQFYNAQCSARGNYWDWRHAAKPDKYNLTLNDGRAVSLNAPLCTDLVNKDRTGLNYTYLNFNEVDGIWLVKNEDKWIYKQYDKVTKTSKLVFEVPVTIKIEKR</sequence>
<evidence type="ECO:0000256" key="1">
    <source>
        <dbReference type="SAM" id="SignalP"/>
    </source>
</evidence>
<gene>
    <name evidence="2" type="ORF">OLW01_14485</name>
</gene>
<dbReference type="Proteomes" id="UP001163726">
    <property type="component" value="Plasmid pCadTS8_1"/>
</dbReference>
<geneLocation type="plasmid" evidence="2 3">
    <name>pCadTS8_1</name>
</geneLocation>
<keyword evidence="3" id="KW-1185">Reference proteome</keyword>
<evidence type="ECO:0000313" key="3">
    <source>
        <dbReference type="Proteomes" id="UP001163726"/>
    </source>
</evidence>
<keyword evidence="1" id="KW-0732">Signal</keyword>
<proteinExistence type="predicted"/>
<evidence type="ECO:0008006" key="4">
    <source>
        <dbReference type="Google" id="ProtNLM"/>
    </source>
</evidence>
<name>A0ABY7AQV0_9ALTE</name>
<accession>A0ABY7AQV0</accession>
<dbReference type="PROSITE" id="PS51257">
    <property type="entry name" value="PROKAR_LIPOPROTEIN"/>
    <property type="match status" value="1"/>
</dbReference>
<reference evidence="2" key="1">
    <citation type="submission" date="2022-10" db="EMBL/GenBank/DDBJ databases">
        <title>Catenovulum adriacola sp. nov. isolated in the Harbour of Susak.</title>
        <authorList>
            <person name="Schoch T."/>
            <person name="Reich S.J."/>
            <person name="Stoeferle S."/>
            <person name="Flaiz M."/>
            <person name="Kazda M."/>
            <person name="Riedel C.U."/>
            <person name="Duerre P."/>
        </authorList>
    </citation>
    <scope>NUCLEOTIDE SEQUENCE</scope>
    <source>
        <strain evidence="2">TS8</strain>
        <plasmid evidence="2">pCadTS8_1</plasmid>
    </source>
</reference>
<dbReference type="EMBL" id="CP109966">
    <property type="protein sequence ID" value="WAJ71930.1"/>
    <property type="molecule type" value="Genomic_DNA"/>
</dbReference>
<evidence type="ECO:0000313" key="2">
    <source>
        <dbReference type="EMBL" id="WAJ71930.1"/>
    </source>
</evidence>
<protein>
    <recommendedName>
        <fullName evidence="4">Lipoprotein</fullName>
    </recommendedName>
</protein>